<evidence type="ECO:0000313" key="6">
    <source>
        <dbReference type="EMBL" id="RBP63065.1"/>
    </source>
</evidence>
<accession>A0A366I4K7</accession>
<dbReference type="OrthoDB" id="9790727at2"/>
<dbReference type="RefSeq" id="WP_113866242.1">
    <property type="nucleotide sequence ID" value="NZ_AGJP01000001.1"/>
</dbReference>
<protein>
    <recommendedName>
        <fullName evidence="4">Putative glucose-6-phosphate 1-epimerase</fullName>
        <ecNumber evidence="4">5.1.3.15</ecNumber>
    </recommendedName>
</protein>
<dbReference type="InterPro" id="IPR025532">
    <property type="entry name" value="G6P_1-epimerase"/>
</dbReference>
<dbReference type="InterPro" id="IPR011013">
    <property type="entry name" value="Gal_mutarotase_sf_dom"/>
</dbReference>
<dbReference type="SUPFAM" id="SSF74650">
    <property type="entry name" value="Galactose mutarotase-like"/>
    <property type="match status" value="1"/>
</dbReference>
<dbReference type="InterPro" id="IPR014718">
    <property type="entry name" value="GH-type_carb-bd"/>
</dbReference>
<dbReference type="PIRSF" id="PIRSF016020">
    <property type="entry name" value="PHexose_mutarotase"/>
    <property type="match status" value="1"/>
</dbReference>
<evidence type="ECO:0000256" key="5">
    <source>
        <dbReference type="PIRSR" id="PIRSR016020-1"/>
    </source>
</evidence>
<organism evidence="6 7">
    <name type="scientific">Brenneria salicis ATCC 15712 = DSM 30166</name>
    <dbReference type="NCBI Taxonomy" id="714314"/>
    <lineage>
        <taxon>Bacteria</taxon>
        <taxon>Pseudomonadati</taxon>
        <taxon>Pseudomonadota</taxon>
        <taxon>Gammaproteobacteria</taxon>
        <taxon>Enterobacterales</taxon>
        <taxon>Pectobacteriaceae</taxon>
        <taxon>Brenneria</taxon>
    </lineage>
</organism>
<reference evidence="6 7" key="1">
    <citation type="submission" date="2018-06" db="EMBL/GenBank/DDBJ databases">
        <title>Genomic Encyclopedia of Type Strains, Phase IV (KMG-IV): sequencing the most valuable type-strain genomes for metagenomic binning, comparative biology and taxonomic classification.</title>
        <authorList>
            <person name="Goeker M."/>
        </authorList>
    </citation>
    <scope>NUCLEOTIDE SEQUENCE [LARGE SCALE GENOMIC DNA]</scope>
    <source>
        <strain evidence="6 7">DSM 30166</strain>
    </source>
</reference>
<dbReference type="GO" id="GO:0047938">
    <property type="term" value="F:glucose-6-phosphate 1-epimerase activity"/>
    <property type="evidence" value="ECO:0007669"/>
    <property type="project" value="UniProtKB-UniRule"/>
</dbReference>
<feature type="active site" evidence="5">
    <location>
        <position position="161"/>
    </location>
</feature>
<dbReference type="Gene3D" id="2.70.98.10">
    <property type="match status" value="1"/>
</dbReference>
<comment type="caution">
    <text evidence="6">The sequence shown here is derived from an EMBL/GenBank/DDBJ whole genome shotgun (WGS) entry which is preliminary data.</text>
</comment>
<evidence type="ECO:0000256" key="3">
    <source>
        <dbReference type="ARBA" id="ARBA00023235"/>
    </source>
</evidence>
<dbReference type="PANTHER" id="PTHR11122">
    <property type="entry name" value="APOSPORY-ASSOCIATED PROTEIN C-RELATED"/>
    <property type="match status" value="1"/>
</dbReference>
<sequence>MNDKIFKPPITNPITAAISQRQLAQLPVIVVDHPQVRAAIALQGAHLLNWQPVDEASVLWLSDNTPFAEQVAIRGGVPICFPWFGPFAKPNHGFARLLPWEFTSHREDDGGVQLAFTLRDNEQTRAIWPHAFTLIAHFHLGKECRIELEAHGDFSITSALHTYFQIGDIGKISISGLGETFIDKVDQGNLSTASEDLVFTDRTDRIYTHPQSVSMINDPVMQRTIEVHHINHSDVVAWNPGAELSHTMSDMTDDGYQTFVCVETACINQPLIASASSPARLTSLIRIRK</sequence>
<dbReference type="GO" id="GO:0005975">
    <property type="term" value="P:carbohydrate metabolic process"/>
    <property type="evidence" value="ECO:0007669"/>
    <property type="project" value="InterPro"/>
</dbReference>
<keyword evidence="7" id="KW-1185">Reference proteome</keyword>
<dbReference type="GO" id="GO:0030246">
    <property type="term" value="F:carbohydrate binding"/>
    <property type="evidence" value="ECO:0007669"/>
    <property type="project" value="UniProtKB-UniRule"/>
</dbReference>
<dbReference type="Proteomes" id="UP000253046">
    <property type="component" value="Unassembled WGS sequence"/>
</dbReference>
<dbReference type="EMBL" id="QNRY01000013">
    <property type="protein sequence ID" value="RBP63065.1"/>
    <property type="molecule type" value="Genomic_DNA"/>
</dbReference>
<keyword evidence="3 4" id="KW-0413">Isomerase</keyword>
<comment type="similarity">
    <text evidence="2 4">Belongs to the glucose-6-phosphate 1-epimerase family.</text>
</comment>
<dbReference type="AlphaFoldDB" id="A0A366I4K7"/>
<evidence type="ECO:0000256" key="4">
    <source>
        <dbReference type="PIRNR" id="PIRNR016020"/>
    </source>
</evidence>
<dbReference type="Pfam" id="PF01263">
    <property type="entry name" value="Aldose_epim"/>
    <property type="match status" value="1"/>
</dbReference>
<dbReference type="InterPro" id="IPR008183">
    <property type="entry name" value="Aldose_1/G6P_1-epimerase"/>
</dbReference>
<proteinExistence type="inferred from homology"/>
<evidence type="ECO:0000313" key="7">
    <source>
        <dbReference type="Proteomes" id="UP000253046"/>
    </source>
</evidence>
<dbReference type="CDD" id="cd09020">
    <property type="entry name" value="D-hex-6-P-epi_like"/>
    <property type="match status" value="1"/>
</dbReference>
<feature type="active site" evidence="5">
    <location>
        <position position="263"/>
    </location>
</feature>
<name>A0A366I4K7_9GAMM</name>
<evidence type="ECO:0000256" key="2">
    <source>
        <dbReference type="ARBA" id="ARBA00005866"/>
    </source>
</evidence>
<comment type="catalytic activity">
    <reaction evidence="1">
        <text>alpha-D-glucose 6-phosphate = beta-D-glucose 6-phosphate</text>
        <dbReference type="Rhea" id="RHEA:16249"/>
        <dbReference type="ChEBI" id="CHEBI:58225"/>
        <dbReference type="ChEBI" id="CHEBI:58247"/>
        <dbReference type="EC" id="5.1.3.15"/>
    </reaction>
</comment>
<gene>
    <name evidence="6" type="ORF">DES54_11380</name>
</gene>
<dbReference type="EC" id="5.1.3.15" evidence="4"/>
<dbReference type="PANTHER" id="PTHR11122:SF13">
    <property type="entry name" value="GLUCOSE-6-PHOSPHATE 1-EPIMERASE"/>
    <property type="match status" value="1"/>
</dbReference>
<evidence type="ECO:0000256" key="1">
    <source>
        <dbReference type="ARBA" id="ARBA00001096"/>
    </source>
</evidence>
<dbReference type="GO" id="GO:0005737">
    <property type="term" value="C:cytoplasm"/>
    <property type="evidence" value="ECO:0007669"/>
    <property type="project" value="TreeGrafter"/>
</dbReference>